<sequence>MGGWGARLPHEAPSANFLPVAHLAIPKGTSKWLRLPKRTCRPATLDGRCPNCLLCRASGSGSKAGRGCDTPPLFVEMADAGSLPFAELAPSRPLPAFPGGAPGTKRAFPVAGRAAAKSCTARAPSQPKLSAARSSQCSCRRGGAFARSPAAFPGTAPPPPLWGRCGSGKTLRSPETGGERRPMPEAERPALTLAGQRQPGKRGAGGAAAPDRPGERVPQRPPLALGEKGRNAAAL</sequence>
<dbReference type="Proteomes" id="UP000827872">
    <property type="component" value="Linkage Group LG06"/>
</dbReference>
<organism evidence="1 2">
    <name type="scientific">Sphaerodactylus townsendi</name>
    <dbReference type="NCBI Taxonomy" id="933632"/>
    <lineage>
        <taxon>Eukaryota</taxon>
        <taxon>Metazoa</taxon>
        <taxon>Chordata</taxon>
        <taxon>Craniata</taxon>
        <taxon>Vertebrata</taxon>
        <taxon>Euteleostomi</taxon>
        <taxon>Lepidosauria</taxon>
        <taxon>Squamata</taxon>
        <taxon>Bifurcata</taxon>
        <taxon>Gekkota</taxon>
        <taxon>Sphaerodactylidae</taxon>
        <taxon>Sphaerodactylus</taxon>
    </lineage>
</organism>
<comment type="caution">
    <text evidence="1">The sequence shown here is derived from an EMBL/GenBank/DDBJ whole genome shotgun (WGS) entry which is preliminary data.</text>
</comment>
<dbReference type="EMBL" id="CM037619">
    <property type="protein sequence ID" value="KAH8007496.1"/>
    <property type="molecule type" value="Genomic_DNA"/>
</dbReference>
<protein>
    <submittedName>
        <fullName evidence="1">Uncharacterized protein</fullName>
    </submittedName>
</protein>
<evidence type="ECO:0000313" key="1">
    <source>
        <dbReference type="EMBL" id="KAH8007496.1"/>
    </source>
</evidence>
<evidence type="ECO:0000313" key="2">
    <source>
        <dbReference type="Proteomes" id="UP000827872"/>
    </source>
</evidence>
<accession>A0ACB8FQ06</accession>
<keyword evidence="2" id="KW-1185">Reference proteome</keyword>
<gene>
    <name evidence="1" type="ORF">K3G42_023473</name>
</gene>
<name>A0ACB8FQ06_9SAUR</name>
<reference evidence="1" key="1">
    <citation type="submission" date="2021-08" db="EMBL/GenBank/DDBJ databases">
        <title>The first chromosome-level gecko genome reveals the dynamic sex chromosomes of Neotropical dwarf geckos (Sphaerodactylidae: Sphaerodactylus).</title>
        <authorList>
            <person name="Pinto B.J."/>
            <person name="Keating S.E."/>
            <person name="Gamble T."/>
        </authorList>
    </citation>
    <scope>NUCLEOTIDE SEQUENCE</scope>
    <source>
        <strain evidence="1">TG3544</strain>
    </source>
</reference>
<proteinExistence type="predicted"/>